<dbReference type="OrthoDB" id="193906at2157"/>
<reference evidence="2 3" key="1">
    <citation type="submission" date="2020-06" db="EMBL/GenBank/DDBJ databases">
        <title>NJ-3-1, isolated from saline soil.</title>
        <authorList>
            <person name="Cui H.L."/>
            <person name="Shi X."/>
        </authorList>
    </citation>
    <scope>NUCLEOTIDE SEQUENCE [LARGE SCALE GENOMIC DNA]</scope>
    <source>
        <strain evidence="2 3">NJ-3-1</strain>
    </source>
</reference>
<dbReference type="RefSeq" id="WP_179267830.1">
    <property type="nucleotide sequence ID" value="NZ_CP058579.1"/>
</dbReference>
<dbReference type="KEGG" id="halu:HUG12_05655"/>
<dbReference type="GeneID" id="56036924"/>
<name>A0A7D5L959_9EURY</name>
<accession>A0A7D5L959</accession>
<organism evidence="2 3">
    <name type="scientific">Halorarum salinum</name>
    <dbReference type="NCBI Taxonomy" id="2743089"/>
    <lineage>
        <taxon>Archaea</taxon>
        <taxon>Methanobacteriati</taxon>
        <taxon>Methanobacteriota</taxon>
        <taxon>Stenosarchaea group</taxon>
        <taxon>Halobacteria</taxon>
        <taxon>Halobacteriales</taxon>
        <taxon>Haloferacaceae</taxon>
        <taxon>Halorarum</taxon>
    </lineage>
</organism>
<protein>
    <recommendedName>
        <fullName evidence="1">Domain of unknown function domain-containing protein</fullName>
    </recommendedName>
</protein>
<evidence type="ECO:0000313" key="2">
    <source>
        <dbReference type="EMBL" id="QLG61246.1"/>
    </source>
</evidence>
<proteinExistence type="predicted"/>
<feature type="domain" description="Domain of unknown function" evidence="1">
    <location>
        <begin position="10"/>
        <end position="156"/>
    </location>
</feature>
<keyword evidence="3" id="KW-1185">Reference proteome</keyword>
<dbReference type="Pfam" id="PF26404">
    <property type="entry name" value="DUF8102"/>
    <property type="match status" value="1"/>
</dbReference>
<dbReference type="EMBL" id="CP058579">
    <property type="protein sequence ID" value="QLG61246.1"/>
    <property type="molecule type" value="Genomic_DNA"/>
</dbReference>
<dbReference type="Proteomes" id="UP000509626">
    <property type="component" value="Chromosome"/>
</dbReference>
<sequence>MVSRKNAMPTTEDRRWLTGEKTYDGQHAKRQRYQRRNDVRDRVYDSVLDFTILFWDLEEDERRKIFGEVTDDGSQWVDADEEFRDGVRDALAFLLRGIGVRTLVRESADESSPHVAEQFLALATARAGQREGFLVDDVELDVEGVQECLRERVLADDSGGA</sequence>
<dbReference type="InterPro" id="IPR058415">
    <property type="entry name" value="DUF8102"/>
</dbReference>
<evidence type="ECO:0000313" key="3">
    <source>
        <dbReference type="Proteomes" id="UP000509626"/>
    </source>
</evidence>
<dbReference type="AlphaFoldDB" id="A0A7D5L959"/>
<evidence type="ECO:0000259" key="1">
    <source>
        <dbReference type="Pfam" id="PF26404"/>
    </source>
</evidence>
<gene>
    <name evidence="2" type="ORF">HUG12_05655</name>
</gene>